<proteinExistence type="predicted"/>
<evidence type="ECO:0000313" key="3">
    <source>
        <dbReference type="Proteomes" id="UP000652354"/>
    </source>
</evidence>
<sequence length="433" mass="42740">MIRMVATAVALACVLGAATLAAPEPGGEGGATAVVPIAPVRQPLACPGPLEIPVGAISSGDEVLDSGSADVTYDVTPTGRPVGAGVAVDAPQAVSVERVGTGDIAGLAGVGCTPPAQDQWLVGGSTALGASARLVLTNPTASAVRARVQIYGPGGLAEQDASVLLGPDSQGTLLLESIAPEVTATAVHIRAEGVGVSAALQDSRLDGFTAAGTDWVSPVEPATSLAIPVAGASTDDAPASVSLMAPDGAEVTLALVTEDGPQPWLGDEAVVLEPGVVTEIQVPVAALAAIQIEATAPVVAGARVLVARDAPLDDGSLAFDHAWTGGQDVSETRSRALVVPDADVTLVATSPAGGTFTAEIDGETVSVDLGAGVLASLPGSWEPGTVITSSHAAAWALLVTDADAGFITTVEPVVTELDGRDVTVTVGSYPLVP</sequence>
<accession>A0A919Q347</accession>
<dbReference type="RefSeq" id="WP_203656825.1">
    <property type="nucleotide sequence ID" value="NZ_BONR01000005.1"/>
</dbReference>
<name>A0A919Q347_9MICO</name>
<keyword evidence="1" id="KW-0732">Signal</keyword>
<dbReference type="InterPro" id="IPR043777">
    <property type="entry name" value="DUF5719"/>
</dbReference>
<evidence type="ECO:0000256" key="1">
    <source>
        <dbReference type="SAM" id="SignalP"/>
    </source>
</evidence>
<keyword evidence="3" id="KW-1185">Reference proteome</keyword>
<evidence type="ECO:0008006" key="4">
    <source>
        <dbReference type="Google" id="ProtNLM"/>
    </source>
</evidence>
<organism evidence="2 3">
    <name type="scientific">Demequina activiva</name>
    <dbReference type="NCBI Taxonomy" id="1582364"/>
    <lineage>
        <taxon>Bacteria</taxon>
        <taxon>Bacillati</taxon>
        <taxon>Actinomycetota</taxon>
        <taxon>Actinomycetes</taxon>
        <taxon>Micrococcales</taxon>
        <taxon>Demequinaceae</taxon>
        <taxon>Demequina</taxon>
    </lineage>
</organism>
<feature type="chain" id="PRO_5036989676" description="Secreted protein" evidence="1">
    <location>
        <begin position="22"/>
        <end position="433"/>
    </location>
</feature>
<reference evidence="2" key="1">
    <citation type="submission" date="2021-01" db="EMBL/GenBank/DDBJ databases">
        <title>Whole genome shotgun sequence of Demequina activiva NBRC 110675.</title>
        <authorList>
            <person name="Komaki H."/>
            <person name="Tamura T."/>
        </authorList>
    </citation>
    <scope>NUCLEOTIDE SEQUENCE</scope>
    <source>
        <strain evidence="2">NBRC 110675</strain>
    </source>
</reference>
<dbReference type="Pfam" id="PF18986">
    <property type="entry name" value="DUF5719"/>
    <property type="match status" value="1"/>
</dbReference>
<comment type="caution">
    <text evidence="2">The sequence shown here is derived from an EMBL/GenBank/DDBJ whole genome shotgun (WGS) entry which is preliminary data.</text>
</comment>
<dbReference type="AlphaFoldDB" id="A0A919Q347"/>
<dbReference type="EMBL" id="BONR01000005">
    <property type="protein sequence ID" value="GIG55387.1"/>
    <property type="molecule type" value="Genomic_DNA"/>
</dbReference>
<gene>
    <name evidence="2" type="ORF">Dac01nite_21390</name>
</gene>
<dbReference type="Proteomes" id="UP000652354">
    <property type="component" value="Unassembled WGS sequence"/>
</dbReference>
<evidence type="ECO:0000313" key="2">
    <source>
        <dbReference type="EMBL" id="GIG55387.1"/>
    </source>
</evidence>
<feature type="signal peptide" evidence="1">
    <location>
        <begin position="1"/>
        <end position="21"/>
    </location>
</feature>
<protein>
    <recommendedName>
        <fullName evidence="4">Secreted protein</fullName>
    </recommendedName>
</protein>